<dbReference type="CDD" id="cd11454">
    <property type="entry name" value="bHLH_AtIND_like"/>
    <property type="match status" value="1"/>
</dbReference>
<comment type="caution">
    <text evidence="8">The sequence shown here is derived from an EMBL/GenBank/DDBJ whole genome shotgun (WGS) entry which is preliminary data.</text>
</comment>
<evidence type="ECO:0000256" key="6">
    <source>
        <dbReference type="SAM" id="MobiDB-lite"/>
    </source>
</evidence>
<keyword evidence="3" id="KW-0238">DNA-binding</keyword>
<dbReference type="FunFam" id="4.10.280.10:FF:000046">
    <property type="entry name" value="Transcription factor bHLH83"/>
    <property type="match status" value="1"/>
</dbReference>
<evidence type="ECO:0000259" key="7">
    <source>
        <dbReference type="PROSITE" id="PS50888"/>
    </source>
</evidence>
<comment type="subcellular location">
    <subcellularLocation>
        <location evidence="1">Nucleus</location>
    </subcellularLocation>
</comment>
<keyword evidence="4" id="KW-0804">Transcription</keyword>
<keyword evidence="2" id="KW-0805">Transcription regulation</keyword>
<reference evidence="8 9" key="1">
    <citation type="submission" date="2024-01" db="EMBL/GenBank/DDBJ databases">
        <title>Genome assemblies of Stephania.</title>
        <authorList>
            <person name="Yang L."/>
        </authorList>
    </citation>
    <scope>NUCLEOTIDE SEQUENCE [LARGE SCALE GENOMIC DNA]</scope>
    <source>
        <strain evidence="8">QJT</strain>
        <tissue evidence="8">Leaf</tissue>
    </source>
</reference>
<dbReference type="PANTHER" id="PTHR45914:SF59">
    <property type="entry name" value="TRANSCRIPTION FACTOR BHLH83-LIKE"/>
    <property type="match status" value="1"/>
</dbReference>
<dbReference type="SUPFAM" id="SSF47459">
    <property type="entry name" value="HLH, helix-loop-helix DNA-binding domain"/>
    <property type="match status" value="1"/>
</dbReference>
<evidence type="ECO:0000256" key="1">
    <source>
        <dbReference type="ARBA" id="ARBA00004123"/>
    </source>
</evidence>
<name>A0AAP0EHD7_9MAGN</name>
<accession>A0AAP0EHD7</accession>
<dbReference type="InterPro" id="IPR011598">
    <property type="entry name" value="bHLH_dom"/>
</dbReference>
<organism evidence="8 9">
    <name type="scientific">Stephania japonica</name>
    <dbReference type="NCBI Taxonomy" id="461633"/>
    <lineage>
        <taxon>Eukaryota</taxon>
        <taxon>Viridiplantae</taxon>
        <taxon>Streptophyta</taxon>
        <taxon>Embryophyta</taxon>
        <taxon>Tracheophyta</taxon>
        <taxon>Spermatophyta</taxon>
        <taxon>Magnoliopsida</taxon>
        <taxon>Ranunculales</taxon>
        <taxon>Menispermaceae</taxon>
        <taxon>Menispermoideae</taxon>
        <taxon>Cissampelideae</taxon>
        <taxon>Stephania</taxon>
    </lineage>
</organism>
<dbReference type="Gene3D" id="4.10.280.10">
    <property type="entry name" value="Helix-loop-helix DNA-binding domain"/>
    <property type="match status" value="1"/>
</dbReference>
<feature type="domain" description="BHLH" evidence="7">
    <location>
        <begin position="236"/>
        <end position="285"/>
    </location>
</feature>
<dbReference type="Proteomes" id="UP001417504">
    <property type="component" value="Unassembled WGS sequence"/>
</dbReference>
<protein>
    <recommendedName>
        <fullName evidence="7">BHLH domain-containing protein</fullName>
    </recommendedName>
</protein>
<evidence type="ECO:0000256" key="3">
    <source>
        <dbReference type="ARBA" id="ARBA00023125"/>
    </source>
</evidence>
<keyword evidence="5" id="KW-0539">Nucleus</keyword>
<evidence type="ECO:0000256" key="4">
    <source>
        <dbReference type="ARBA" id="ARBA00023163"/>
    </source>
</evidence>
<feature type="region of interest" description="Disordered" evidence="6">
    <location>
        <begin position="196"/>
        <end position="242"/>
    </location>
</feature>
<dbReference type="PROSITE" id="PS50888">
    <property type="entry name" value="BHLH"/>
    <property type="match status" value="1"/>
</dbReference>
<dbReference type="GO" id="GO:0003700">
    <property type="term" value="F:DNA-binding transcription factor activity"/>
    <property type="evidence" value="ECO:0007669"/>
    <property type="project" value="InterPro"/>
</dbReference>
<dbReference type="SMART" id="SM00353">
    <property type="entry name" value="HLH"/>
    <property type="match status" value="1"/>
</dbReference>
<dbReference type="InterPro" id="IPR045843">
    <property type="entry name" value="IND-like"/>
</dbReference>
<sequence length="330" mass="36652">MALLQACSLYGNSYGSGGTSNDLPSQSLRRFNFENYDKMVVVDADDQDEEGSELKIGSLRLPPLSDPGITNNIMFKRASSSEEEEELQYVIDFKSGYGNSLHFSTGSLLSFENGEQEHCPKMNQNEEYPVWGDVEQSYQWNQIHNYGGDQSRSSDDELNSFETASTYRNGDTHVGNEQFGWLSSGGSSIDCFQESRSANQTNSHKRPHMGNEASASKKHCSNGASKKAKQKSISIASKDPQSIAAKNRRERISERLKILQELVPNGTKVDLVTMLEKAISYVKFLQLQVKVLATDEFWPAQGGKAPEVSQVKEALDAILSSYKDRNSSSK</sequence>
<dbReference type="EMBL" id="JBBNAE010000010">
    <property type="protein sequence ID" value="KAK9091687.1"/>
    <property type="molecule type" value="Genomic_DNA"/>
</dbReference>
<dbReference type="PANTHER" id="PTHR45914">
    <property type="entry name" value="TRANSCRIPTION FACTOR HEC3-RELATED"/>
    <property type="match status" value="1"/>
</dbReference>
<gene>
    <name evidence="8" type="ORF">Sjap_024864</name>
</gene>
<dbReference type="GO" id="GO:0005634">
    <property type="term" value="C:nucleus"/>
    <property type="evidence" value="ECO:0007669"/>
    <property type="project" value="UniProtKB-SubCell"/>
</dbReference>
<proteinExistence type="predicted"/>
<dbReference type="AlphaFoldDB" id="A0AAP0EHD7"/>
<evidence type="ECO:0000313" key="8">
    <source>
        <dbReference type="EMBL" id="KAK9091687.1"/>
    </source>
</evidence>
<dbReference type="GO" id="GO:0048766">
    <property type="term" value="P:root hair initiation"/>
    <property type="evidence" value="ECO:0007669"/>
    <property type="project" value="UniProtKB-ARBA"/>
</dbReference>
<dbReference type="GO" id="GO:0046983">
    <property type="term" value="F:protein dimerization activity"/>
    <property type="evidence" value="ECO:0007669"/>
    <property type="project" value="InterPro"/>
</dbReference>
<dbReference type="Pfam" id="PF00010">
    <property type="entry name" value="HLH"/>
    <property type="match status" value="1"/>
</dbReference>
<dbReference type="GO" id="GO:0003677">
    <property type="term" value="F:DNA binding"/>
    <property type="evidence" value="ECO:0007669"/>
    <property type="project" value="UniProtKB-KW"/>
</dbReference>
<dbReference type="InterPro" id="IPR036638">
    <property type="entry name" value="HLH_DNA-bd_sf"/>
</dbReference>
<evidence type="ECO:0000313" key="9">
    <source>
        <dbReference type="Proteomes" id="UP001417504"/>
    </source>
</evidence>
<keyword evidence="9" id="KW-1185">Reference proteome</keyword>
<evidence type="ECO:0000256" key="5">
    <source>
        <dbReference type="ARBA" id="ARBA00023242"/>
    </source>
</evidence>
<evidence type="ECO:0000256" key="2">
    <source>
        <dbReference type="ARBA" id="ARBA00023015"/>
    </source>
</evidence>
<feature type="compositionally biased region" description="Basic residues" evidence="6">
    <location>
        <begin position="216"/>
        <end position="230"/>
    </location>
</feature>